<gene>
    <name evidence="4" type="ORF">SISNIDRAFT_449884</name>
</gene>
<dbReference type="PANTHER" id="PTHR48094">
    <property type="entry name" value="PROTEIN/NUCLEIC ACID DEGLYCASE DJ-1-RELATED"/>
    <property type="match status" value="1"/>
</dbReference>
<dbReference type="InterPro" id="IPR029062">
    <property type="entry name" value="Class_I_gatase-like"/>
</dbReference>
<dbReference type="CDD" id="cd03135">
    <property type="entry name" value="GATase1_DJ-1"/>
    <property type="match status" value="1"/>
</dbReference>
<dbReference type="PANTHER" id="PTHR48094:SF12">
    <property type="entry name" value="PARKINSON DISEASE PROTEIN 7 HOMOLOG"/>
    <property type="match status" value="1"/>
</dbReference>
<dbReference type="GO" id="GO:0005739">
    <property type="term" value="C:mitochondrion"/>
    <property type="evidence" value="ECO:0007669"/>
    <property type="project" value="TreeGrafter"/>
</dbReference>
<evidence type="ECO:0000313" key="5">
    <source>
        <dbReference type="Proteomes" id="UP000076722"/>
    </source>
</evidence>
<accession>A0A164YQG1</accession>
<dbReference type="Gene3D" id="3.40.50.880">
    <property type="match status" value="1"/>
</dbReference>
<name>A0A164YQG1_9AGAM</name>
<evidence type="ECO:0000259" key="3">
    <source>
        <dbReference type="Pfam" id="PF01965"/>
    </source>
</evidence>
<keyword evidence="5" id="KW-1185">Reference proteome</keyword>
<dbReference type="OrthoDB" id="543156at2759"/>
<dbReference type="GO" id="GO:0006979">
    <property type="term" value="P:response to oxidative stress"/>
    <property type="evidence" value="ECO:0007669"/>
    <property type="project" value="TreeGrafter"/>
</dbReference>
<dbReference type="EMBL" id="KV419397">
    <property type="protein sequence ID" value="KZS97138.1"/>
    <property type="molecule type" value="Genomic_DNA"/>
</dbReference>
<dbReference type="GO" id="GO:0005634">
    <property type="term" value="C:nucleus"/>
    <property type="evidence" value="ECO:0007669"/>
    <property type="project" value="TreeGrafter"/>
</dbReference>
<evidence type="ECO:0000256" key="1">
    <source>
        <dbReference type="ARBA" id="ARBA00013134"/>
    </source>
</evidence>
<dbReference type="GO" id="GO:1903189">
    <property type="term" value="P:glyoxal metabolic process"/>
    <property type="evidence" value="ECO:0007669"/>
    <property type="project" value="TreeGrafter"/>
</dbReference>
<comment type="catalytic activity">
    <reaction evidence="2">
        <text>methylglyoxal + H2O = (R)-lactate + H(+)</text>
        <dbReference type="Rhea" id="RHEA:27754"/>
        <dbReference type="ChEBI" id="CHEBI:15377"/>
        <dbReference type="ChEBI" id="CHEBI:15378"/>
        <dbReference type="ChEBI" id="CHEBI:16004"/>
        <dbReference type="ChEBI" id="CHEBI:17158"/>
        <dbReference type="EC" id="4.2.1.130"/>
    </reaction>
</comment>
<feature type="domain" description="DJ-1/PfpI" evidence="3">
    <location>
        <begin position="5"/>
        <end position="178"/>
    </location>
</feature>
<dbReference type="STRING" id="1314777.A0A164YQG1"/>
<dbReference type="InterPro" id="IPR006287">
    <property type="entry name" value="DJ-1"/>
</dbReference>
<dbReference type="Pfam" id="PF01965">
    <property type="entry name" value="DJ-1_PfpI"/>
    <property type="match status" value="1"/>
</dbReference>
<dbReference type="GO" id="GO:0019172">
    <property type="term" value="F:glyoxalase III activity"/>
    <property type="evidence" value="ECO:0007669"/>
    <property type="project" value="UniProtKB-EC"/>
</dbReference>
<evidence type="ECO:0000313" key="4">
    <source>
        <dbReference type="EMBL" id="KZS97138.1"/>
    </source>
</evidence>
<dbReference type="InterPro" id="IPR050325">
    <property type="entry name" value="Prot/Nucl_acid_deglycase"/>
</dbReference>
<reference evidence="4 5" key="1">
    <citation type="journal article" date="2016" name="Mol. Biol. Evol.">
        <title>Comparative Genomics of Early-Diverging Mushroom-Forming Fungi Provides Insights into the Origins of Lignocellulose Decay Capabilities.</title>
        <authorList>
            <person name="Nagy L.G."/>
            <person name="Riley R."/>
            <person name="Tritt A."/>
            <person name="Adam C."/>
            <person name="Daum C."/>
            <person name="Floudas D."/>
            <person name="Sun H."/>
            <person name="Yadav J.S."/>
            <person name="Pangilinan J."/>
            <person name="Larsson K.H."/>
            <person name="Matsuura K."/>
            <person name="Barry K."/>
            <person name="Labutti K."/>
            <person name="Kuo R."/>
            <person name="Ohm R.A."/>
            <person name="Bhattacharya S.S."/>
            <person name="Shirouzu T."/>
            <person name="Yoshinaga Y."/>
            <person name="Martin F.M."/>
            <person name="Grigoriev I.V."/>
            <person name="Hibbett D.S."/>
        </authorList>
    </citation>
    <scope>NUCLEOTIDE SEQUENCE [LARGE SCALE GENOMIC DNA]</scope>
    <source>
        <strain evidence="4 5">HHB9708</strain>
    </source>
</reference>
<dbReference type="Proteomes" id="UP000076722">
    <property type="component" value="Unassembled WGS sequence"/>
</dbReference>
<dbReference type="EC" id="4.2.1.130" evidence="1"/>
<sequence length="202" mass="21610">MAPPSALIFIANGTEEMEFTIVYDTLVRAGVTCTSAAVWTADEAKPEHSNIVTCSRGIKIVADTSLQSLDADSITKYDILVVPGGAKGAETISGDARVQEAIRTHLASKKHVGMICAGSLAAKTSGLAGKYDLTSHPSVKTDLEKDFNYKEDSVVVSDNLITSRGPGTAFPFALQLVEILCGPEKRRAVRDPMIFPSNDYIF</sequence>
<organism evidence="4 5">
    <name type="scientific">Sistotremastrum niveocremeum HHB9708</name>
    <dbReference type="NCBI Taxonomy" id="1314777"/>
    <lineage>
        <taxon>Eukaryota</taxon>
        <taxon>Fungi</taxon>
        <taxon>Dikarya</taxon>
        <taxon>Basidiomycota</taxon>
        <taxon>Agaricomycotina</taxon>
        <taxon>Agaricomycetes</taxon>
        <taxon>Sistotremastrales</taxon>
        <taxon>Sistotremastraceae</taxon>
        <taxon>Sertulicium</taxon>
        <taxon>Sertulicium niveocremeum</taxon>
    </lineage>
</organism>
<dbReference type="AlphaFoldDB" id="A0A164YQG1"/>
<proteinExistence type="predicted"/>
<evidence type="ECO:0000256" key="2">
    <source>
        <dbReference type="ARBA" id="ARBA00048082"/>
    </source>
</evidence>
<dbReference type="SUPFAM" id="SSF52317">
    <property type="entry name" value="Class I glutamine amidotransferase-like"/>
    <property type="match status" value="1"/>
</dbReference>
<protein>
    <recommendedName>
        <fullName evidence="1">D-lactate dehydratase</fullName>
        <ecNumber evidence="1">4.2.1.130</ecNumber>
    </recommendedName>
</protein>
<dbReference type="InterPro" id="IPR002818">
    <property type="entry name" value="DJ-1/PfpI"/>
</dbReference>
<dbReference type="NCBIfam" id="TIGR01383">
    <property type="entry name" value="not_thiJ"/>
    <property type="match status" value="1"/>
</dbReference>